<name>A0A0E0EK32_9ORYZ</name>
<feature type="region of interest" description="Disordered" evidence="1">
    <location>
        <begin position="37"/>
        <end position="119"/>
    </location>
</feature>
<organism evidence="2">
    <name type="scientific">Oryza meridionalis</name>
    <dbReference type="NCBI Taxonomy" id="40149"/>
    <lineage>
        <taxon>Eukaryota</taxon>
        <taxon>Viridiplantae</taxon>
        <taxon>Streptophyta</taxon>
        <taxon>Embryophyta</taxon>
        <taxon>Tracheophyta</taxon>
        <taxon>Spermatophyta</taxon>
        <taxon>Magnoliopsida</taxon>
        <taxon>Liliopsida</taxon>
        <taxon>Poales</taxon>
        <taxon>Poaceae</taxon>
        <taxon>BOP clade</taxon>
        <taxon>Oryzoideae</taxon>
        <taxon>Oryzeae</taxon>
        <taxon>Oryzinae</taxon>
        <taxon>Oryza</taxon>
    </lineage>
</organism>
<reference evidence="2" key="1">
    <citation type="submission" date="2015-04" db="UniProtKB">
        <authorList>
            <consortium name="EnsemblPlants"/>
        </authorList>
    </citation>
    <scope>IDENTIFICATION</scope>
</reference>
<sequence length="119" mass="12019">MASSPANVGNGAPASFCGNQTAAEVWAGSMSATAVTAWRSGGSSGGGGVRPEIGGGGGARGDRHGRGREHGRARRERKEGEVARGSDLEGTGGENVAGRTHDFVGDVGRRERERAGDSK</sequence>
<feature type="compositionally biased region" description="Gly residues" evidence="1">
    <location>
        <begin position="42"/>
        <end position="59"/>
    </location>
</feature>
<dbReference type="AlphaFoldDB" id="A0A0E0EK32"/>
<dbReference type="Proteomes" id="UP000008021">
    <property type="component" value="Chromosome 8"/>
</dbReference>
<dbReference type="Gramene" id="OMERI08G08530.1">
    <property type="protein sequence ID" value="OMERI08G08530.1"/>
    <property type="gene ID" value="OMERI08G08530"/>
</dbReference>
<proteinExistence type="predicted"/>
<dbReference type="HOGENOM" id="CLU_2065258_0_0_1"/>
<evidence type="ECO:0000313" key="3">
    <source>
        <dbReference type="Proteomes" id="UP000008021"/>
    </source>
</evidence>
<feature type="compositionally biased region" description="Basic and acidic residues" evidence="1">
    <location>
        <begin position="60"/>
        <end position="87"/>
    </location>
</feature>
<accession>A0A0E0EK32</accession>
<reference evidence="2" key="2">
    <citation type="submission" date="2018-05" db="EMBL/GenBank/DDBJ databases">
        <title>OmerRS3 (Oryza meridionalis Reference Sequence Version 3).</title>
        <authorList>
            <person name="Zhang J."/>
            <person name="Kudrna D."/>
            <person name="Lee S."/>
            <person name="Talag J."/>
            <person name="Welchert J."/>
            <person name="Wing R.A."/>
        </authorList>
    </citation>
    <scope>NUCLEOTIDE SEQUENCE [LARGE SCALE GENOMIC DNA]</scope>
    <source>
        <strain evidence="2">cv. OR44</strain>
    </source>
</reference>
<dbReference type="EnsemblPlants" id="OMERI08G08530.1">
    <property type="protein sequence ID" value="OMERI08G08530.1"/>
    <property type="gene ID" value="OMERI08G08530"/>
</dbReference>
<feature type="compositionally biased region" description="Basic and acidic residues" evidence="1">
    <location>
        <begin position="99"/>
        <end position="119"/>
    </location>
</feature>
<evidence type="ECO:0000256" key="1">
    <source>
        <dbReference type="SAM" id="MobiDB-lite"/>
    </source>
</evidence>
<keyword evidence="3" id="KW-1185">Reference proteome</keyword>
<evidence type="ECO:0000313" key="2">
    <source>
        <dbReference type="EnsemblPlants" id="OMERI08G08530.1"/>
    </source>
</evidence>
<protein>
    <submittedName>
        <fullName evidence="2">Uncharacterized protein</fullName>
    </submittedName>
</protein>